<dbReference type="PANTHER" id="PTHR33055">
    <property type="entry name" value="TRANSPOSASE FOR INSERTION SEQUENCE ELEMENT IS1111A"/>
    <property type="match status" value="1"/>
</dbReference>
<evidence type="ECO:0000259" key="1">
    <source>
        <dbReference type="Pfam" id="PF01548"/>
    </source>
</evidence>
<dbReference type="EMBL" id="BARV01035838">
    <property type="protein sequence ID" value="GAI48093.1"/>
    <property type="molecule type" value="Genomic_DNA"/>
</dbReference>
<dbReference type="PANTHER" id="PTHR33055:SF13">
    <property type="entry name" value="TRANSPOSASE"/>
    <property type="match status" value="1"/>
</dbReference>
<proteinExistence type="predicted"/>
<feature type="non-terminal residue" evidence="2">
    <location>
        <position position="208"/>
    </location>
</feature>
<dbReference type="GO" id="GO:0003677">
    <property type="term" value="F:DNA binding"/>
    <property type="evidence" value="ECO:0007669"/>
    <property type="project" value="InterPro"/>
</dbReference>
<dbReference type="GO" id="GO:0006313">
    <property type="term" value="P:DNA transposition"/>
    <property type="evidence" value="ECO:0007669"/>
    <property type="project" value="InterPro"/>
</dbReference>
<dbReference type="AlphaFoldDB" id="X1NWY0"/>
<dbReference type="Pfam" id="PF01548">
    <property type="entry name" value="DEDD_Tnp_IS110"/>
    <property type="match status" value="1"/>
</dbReference>
<protein>
    <recommendedName>
        <fullName evidence="1">Transposase IS110-like N-terminal domain-containing protein</fullName>
    </recommendedName>
</protein>
<organism evidence="2">
    <name type="scientific">marine sediment metagenome</name>
    <dbReference type="NCBI Taxonomy" id="412755"/>
    <lineage>
        <taxon>unclassified sequences</taxon>
        <taxon>metagenomes</taxon>
        <taxon>ecological metagenomes</taxon>
    </lineage>
</organism>
<name>X1NWY0_9ZZZZ</name>
<comment type="caution">
    <text evidence="2">The sequence shown here is derived from an EMBL/GenBank/DDBJ whole genome shotgun (WGS) entry which is preliminary data.</text>
</comment>
<sequence length="208" mass="23516">MKKFYGCDAHKKYSMFGSMDEACNPGLFVRVENSRDQFRDFLHTLPPGSPIALESVGNWYWMIDEMEKAGHVPKLANAGKAKLMMGQINKTDKLDAKGLALLLRNGTLPSVWIPPGELRDQRELPRMRMAFVRVRTMLKNRIHAALAKYAIVIKEFSDIFGVGGRALMASRLGELPPQTRSSVEAQLKLLDQVEEQIKLCEKQIKEVV</sequence>
<reference evidence="2" key="1">
    <citation type="journal article" date="2014" name="Front. Microbiol.">
        <title>High frequency of phylogenetically diverse reductive dehalogenase-homologous genes in deep subseafloor sedimentary metagenomes.</title>
        <authorList>
            <person name="Kawai M."/>
            <person name="Futagami T."/>
            <person name="Toyoda A."/>
            <person name="Takaki Y."/>
            <person name="Nishi S."/>
            <person name="Hori S."/>
            <person name="Arai W."/>
            <person name="Tsubouchi T."/>
            <person name="Morono Y."/>
            <person name="Uchiyama I."/>
            <person name="Ito T."/>
            <person name="Fujiyama A."/>
            <person name="Inagaki F."/>
            <person name="Takami H."/>
        </authorList>
    </citation>
    <scope>NUCLEOTIDE SEQUENCE</scope>
    <source>
        <strain evidence="2">Expedition CK06-06</strain>
    </source>
</reference>
<accession>X1NWY0</accession>
<feature type="domain" description="Transposase IS110-like N-terminal" evidence="1">
    <location>
        <begin position="6"/>
        <end position="149"/>
    </location>
</feature>
<dbReference type="InterPro" id="IPR002525">
    <property type="entry name" value="Transp_IS110-like_N"/>
</dbReference>
<dbReference type="InterPro" id="IPR047650">
    <property type="entry name" value="Transpos_IS110"/>
</dbReference>
<evidence type="ECO:0000313" key="2">
    <source>
        <dbReference type="EMBL" id="GAI48093.1"/>
    </source>
</evidence>
<gene>
    <name evidence="2" type="ORF">S06H3_55836</name>
</gene>
<dbReference type="GO" id="GO:0004803">
    <property type="term" value="F:transposase activity"/>
    <property type="evidence" value="ECO:0007669"/>
    <property type="project" value="InterPro"/>
</dbReference>